<dbReference type="AlphaFoldDB" id="A0A8S3R071"/>
<accession>A0A8S3R071</accession>
<keyword evidence="2" id="KW-1185">Reference proteome</keyword>
<dbReference type="OrthoDB" id="6185197at2759"/>
<protein>
    <recommendedName>
        <fullName evidence="3">Reverse transcriptase zinc-binding domain-containing protein</fullName>
    </recommendedName>
</protein>
<organism evidence="1 2">
    <name type="scientific">Mytilus edulis</name>
    <name type="common">Blue mussel</name>
    <dbReference type="NCBI Taxonomy" id="6550"/>
    <lineage>
        <taxon>Eukaryota</taxon>
        <taxon>Metazoa</taxon>
        <taxon>Spiralia</taxon>
        <taxon>Lophotrochozoa</taxon>
        <taxon>Mollusca</taxon>
        <taxon>Bivalvia</taxon>
        <taxon>Autobranchia</taxon>
        <taxon>Pteriomorphia</taxon>
        <taxon>Mytilida</taxon>
        <taxon>Mytiloidea</taxon>
        <taxon>Mytilidae</taxon>
        <taxon>Mytilinae</taxon>
        <taxon>Mytilus</taxon>
    </lineage>
</organism>
<evidence type="ECO:0008006" key="3">
    <source>
        <dbReference type="Google" id="ProtNLM"/>
    </source>
</evidence>
<name>A0A8S3R071_MYTED</name>
<sequence length="527" mass="61821">MATMLRNEKRKLRSKVKMEQALSRQNLYQQIMDNPNSQLFYRLINRNRSNQQTSTNCLKIDENYNYVPEEQRKSFAKYYEDLSVPKENIYENGYLNLCKIRQQLYEQAIDKAEDPEQFTESEVMKAIGKLNTKKKIIDCSKRKSSYSWTMGGKVVKTSDCSEHLGIKRTDGKEHNFNIKERIQTARRTKYALMGSGVHGTNGLNPAISYQIYKTYVIPRLTYGLEVLPLTKSNIEELEIFHRKNLRHLQSLPERTSNAVVLLLLGALPIEAEIHKRHLSLLYSILSCDNSKIKDVMIRQIATNYDNKKSFFSRILNILEMYDLPSINYLQKNLPKRDIWKEEIKKKVNQYWNAQLKSEARNKTSLKNMNIENLEIGKTAQVWNLQNQPRLELRKAIIKARMMTGAYILQSDKHKFTHFVAEPLCQLCNTENEDIIHMVTSCPVLSTIREKYYVEMKMEILDNIDPIKWNTFCCNKMEITQLILDCNNFKETLNISSELMTKIEEKCRNLLFQLHAKRIEVLDALNNK</sequence>
<dbReference type="EMBL" id="CAJPWZ010000841">
    <property type="protein sequence ID" value="CAG2201354.1"/>
    <property type="molecule type" value="Genomic_DNA"/>
</dbReference>
<evidence type="ECO:0000313" key="2">
    <source>
        <dbReference type="Proteomes" id="UP000683360"/>
    </source>
</evidence>
<reference evidence="1" key="1">
    <citation type="submission" date="2021-03" db="EMBL/GenBank/DDBJ databases">
        <authorList>
            <person name="Bekaert M."/>
        </authorList>
    </citation>
    <scope>NUCLEOTIDE SEQUENCE</scope>
</reference>
<evidence type="ECO:0000313" key="1">
    <source>
        <dbReference type="EMBL" id="CAG2201354.1"/>
    </source>
</evidence>
<proteinExistence type="predicted"/>
<comment type="caution">
    <text evidence="1">The sequence shown here is derived from an EMBL/GenBank/DDBJ whole genome shotgun (WGS) entry which is preliminary data.</text>
</comment>
<dbReference type="Proteomes" id="UP000683360">
    <property type="component" value="Unassembled WGS sequence"/>
</dbReference>
<gene>
    <name evidence="1" type="ORF">MEDL_15934</name>
</gene>